<evidence type="ECO:0000256" key="2">
    <source>
        <dbReference type="ARBA" id="ARBA00022723"/>
    </source>
</evidence>
<dbReference type="InterPro" id="IPR050584">
    <property type="entry name" value="Cholesterol_7-desaturase"/>
</dbReference>
<feature type="domain" description="Rieske" evidence="6">
    <location>
        <begin position="28"/>
        <end position="131"/>
    </location>
</feature>
<dbReference type="PANTHER" id="PTHR21266">
    <property type="entry name" value="IRON-SULFUR DOMAIN CONTAINING PROTEIN"/>
    <property type="match status" value="1"/>
</dbReference>
<protein>
    <submittedName>
        <fullName evidence="7">Nitrite reductase/ring-hydroxylating ferredoxin subunit</fullName>
    </submittedName>
</protein>
<dbReference type="PROSITE" id="PS51296">
    <property type="entry name" value="RIESKE"/>
    <property type="match status" value="1"/>
</dbReference>
<name>A0A841IXP8_9SPHN</name>
<dbReference type="SUPFAM" id="SSF55961">
    <property type="entry name" value="Bet v1-like"/>
    <property type="match status" value="1"/>
</dbReference>
<dbReference type="InterPro" id="IPR036922">
    <property type="entry name" value="Rieske_2Fe-2S_sf"/>
</dbReference>
<comment type="caution">
    <text evidence="7">The sequence shown here is derived from an EMBL/GenBank/DDBJ whole genome shotgun (WGS) entry which is preliminary data.</text>
</comment>
<proteinExistence type="predicted"/>
<sequence length="339" mass="38150">MNESQSITAEARKRDLFTDLGPGAHQCWYPIALSSNVPQGKVIGANLADGRIVVYRGEDGVVRAMSAYCRHMGADLSAGGDVVGNDIRCPYHHWAYGKNGQCTNIPSGDRIPKGSNLVNFPVKEQFGLIWVFFGETPLYELQTFENYDEEKHVYHSFEVKLNEKLKIEPWVFTTNVYDIVHLRFLHGVNIVGSDIDEVSPFLQRMTWIATHTGEKDSGTLRMSLDVYGANSVRSEGEMDGRLKWYISASTPFGPQDTRFFFTIITTKGEGAEDFLARSEALHTRLINEDLPVLNNIRFGNLRLVASDKALGRFIRAAREYPRTTIDAMETAANRKKEFA</sequence>
<keyword evidence="1" id="KW-0001">2Fe-2S</keyword>
<evidence type="ECO:0000256" key="3">
    <source>
        <dbReference type="ARBA" id="ARBA00023002"/>
    </source>
</evidence>
<keyword evidence="4" id="KW-0408">Iron</keyword>
<dbReference type="GO" id="GO:0051537">
    <property type="term" value="F:2 iron, 2 sulfur cluster binding"/>
    <property type="evidence" value="ECO:0007669"/>
    <property type="project" value="UniProtKB-KW"/>
</dbReference>
<dbReference type="InterPro" id="IPR017941">
    <property type="entry name" value="Rieske_2Fe-2S"/>
</dbReference>
<organism evidence="7 8">
    <name type="scientific">Sphingobium subterraneum</name>
    <dbReference type="NCBI Taxonomy" id="627688"/>
    <lineage>
        <taxon>Bacteria</taxon>
        <taxon>Pseudomonadati</taxon>
        <taxon>Pseudomonadota</taxon>
        <taxon>Alphaproteobacteria</taxon>
        <taxon>Sphingomonadales</taxon>
        <taxon>Sphingomonadaceae</taxon>
        <taxon>Sphingobium</taxon>
    </lineage>
</organism>
<dbReference type="CDD" id="cd03469">
    <property type="entry name" value="Rieske_RO_Alpha_N"/>
    <property type="match status" value="1"/>
</dbReference>
<dbReference type="RefSeq" id="WP_184078274.1">
    <property type="nucleotide sequence ID" value="NZ_JACIJP010000001.1"/>
</dbReference>
<keyword evidence="5" id="KW-0411">Iron-sulfur</keyword>
<evidence type="ECO:0000313" key="7">
    <source>
        <dbReference type="EMBL" id="MBB6123397.1"/>
    </source>
</evidence>
<dbReference type="EMBL" id="JACIJP010000001">
    <property type="protein sequence ID" value="MBB6123397.1"/>
    <property type="molecule type" value="Genomic_DNA"/>
</dbReference>
<gene>
    <name evidence="7" type="ORF">FHS92_001104</name>
</gene>
<dbReference type="Gene3D" id="2.102.10.10">
    <property type="entry name" value="Rieske [2Fe-2S] iron-sulphur domain"/>
    <property type="match status" value="1"/>
</dbReference>
<dbReference type="SUPFAM" id="SSF50022">
    <property type="entry name" value="ISP domain"/>
    <property type="match status" value="1"/>
</dbReference>
<reference evidence="7 8" key="1">
    <citation type="submission" date="2020-08" db="EMBL/GenBank/DDBJ databases">
        <title>Genomic Encyclopedia of Type Strains, Phase IV (KMG-IV): sequencing the most valuable type-strain genomes for metagenomic binning, comparative biology and taxonomic classification.</title>
        <authorList>
            <person name="Goeker M."/>
        </authorList>
    </citation>
    <scope>NUCLEOTIDE SEQUENCE [LARGE SCALE GENOMIC DNA]</scope>
    <source>
        <strain evidence="7 8">DSM 102255</strain>
    </source>
</reference>
<keyword evidence="3" id="KW-0560">Oxidoreductase</keyword>
<dbReference type="GO" id="GO:0016491">
    <property type="term" value="F:oxidoreductase activity"/>
    <property type="evidence" value="ECO:0007669"/>
    <property type="project" value="UniProtKB-KW"/>
</dbReference>
<accession>A0A841IXP8</accession>
<keyword evidence="8" id="KW-1185">Reference proteome</keyword>
<dbReference type="Pfam" id="PF00355">
    <property type="entry name" value="Rieske"/>
    <property type="match status" value="1"/>
</dbReference>
<dbReference type="Proteomes" id="UP000552700">
    <property type="component" value="Unassembled WGS sequence"/>
</dbReference>
<evidence type="ECO:0000256" key="1">
    <source>
        <dbReference type="ARBA" id="ARBA00022714"/>
    </source>
</evidence>
<evidence type="ECO:0000256" key="4">
    <source>
        <dbReference type="ARBA" id="ARBA00023004"/>
    </source>
</evidence>
<dbReference type="PANTHER" id="PTHR21266:SF60">
    <property type="entry name" value="3-KETOSTEROID-9-ALPHA-MONOOXYGENASE, OXYGENASE COMPONENT"/>
    <property type="match status" value="1"/>
</dbReference>
<dbReference type="GO" id="GO:0046872">
    <property type="term" value="F:metal ion binding"/>
    <property type="evidence" value="ECO:0007669"/>
    <property type="project" value="UniProtKB-KW"/>
</dbReference>
<evidence type="ECO:0000259" key="6">
    <source>
        <dbReference type="PROSITE" id="PS51296"/>
    </source>
</evidence>
<dbReference type="Gene3D" id="3.90.380.10">
    <property type="entry name" value="Naphthalene 1,2-dioxygenase Alpha Subunit, Chain A, domain 1"/>
    <property type="match status" value="1"/>
</dbReference>
<dbReference type="AlphaFoldDB" id="A0A841IXP8"/>
<evidence type="ECO:0000313" key="8">
    <source>
        <dbReference type="Proteomes" id="UP000552700"/>
    </source>
</evidence>
<evidence type="ECO:0000256" key="5">
    <source>
        <dbReference type="ARBA" id="ARBA00023014"/>
    </source>
</evidence>
<keyword evidence="2" id="KW-0479">Metal-binding</keyword>